<keyword evidence="4" id="KW-1185">Reference proteome</keyword>
<dbReference type="EMBL" id="PKMF04000080">
    <property type="protein sequence ID" value="KAK7852074.1"/>
    <property type="molecule type" value="Genomic_DNA"/>
</dbReference>
<dbReference type="PANTHER" id="PTHR24177:SF463">
    <property type="entry name" value="OS09G0331600 PROTEIN"/>
    <property type="match status" value="1"/>
</dbReference>
<proteinExistence type="predicted"/>
<feature type="transmembrane region" description="Helical" evidence="1">
    <location>
        <begin position="157"/>
        <end position="179"/>
    </location>
</feature>
<feature type="domain" description="PGG" evidence="2">
    <location>
        <begin position="108"/>
        <end position="222"/>
    </location>
</feature>
<dbReference type="PANTHER" id="PTHR24177">
    <property type="entry name" value="CASKIN"/>
    <property type="match status" value="1"/>
</dbReference>
<feature type="transmembrane region" description="Helical" evidence="1">
    <location>
        <begin position="200"/>
        <end position="227"/>
    </location>
</feature>
<feature type="transmembrane region" description="Helical" evidence="1">
    <location>
        <begin position="116"/>
        <end position="137"/>
    </location>
</feature>
<dbReference type="GO" id="GO:0016020">
    <property type="term" value="C:membrane"/>
    <property type="evidence" value="ECO:0007669"/>
    <property type="project" value="TreeGrafter"/>
</dbReference>
<sequence>MAKTNTAFVQSAAFHSLWMTFPSQCNKSNFLKLILHLLFAKTEAFYSYYNAQNEIKWLYLPASNLFSSQLAIEKVMRHFERLNFKKCQRLPEKAQIIDSQFKAMISMMETYAKTSAIVNALIATVTFAAGITVPGGFFQDGRNAGSAILTKNDSFKAFIIIDTIALVLSTSALFIYLIMPIWIHTTRVTFAVRRLCTNMAANLTILATGTMVLTFVTGSFAVLAHAFSLTKMKE</sequence>
<protein>
    <recommendedName>
        <fullName evidence="2">PGG domain-containing protein</fullName>
    </recommendedName>
</protein>
<dbReference type="AlphaFoldDB" id="A0AAW0LMD0"/>
<keyword evidence="1" id="KW-0812">Transmembrane</keyword>
<evidence type="ECO:0000259" key="2">
    <source>
        <dbReference type="Pfam" id="PF13962"/>
    </source>
</evidence>
<reference evidence="3 4" key="1">
    <citation type="journal article" date="2018" name="Sci. Data">
        <title>The draft genome sequence of cork oak.</title>
        <authorList>
            <person name="Ramos A.M."/>
            <person name="Usie A."/>
            <person name="Barbosa P."/>
            <person name="Barros P.M."/>
            <person name="Capote T."/>
            <person name="Chaves I."/>
            <person name="Simoes F."/>
            <person name="Abreu I."/>
            <person name="Carrasquinho I."/>
            <person name="Faro C."/>
            <person name="Guimaraes J.B."/>
            <person name="Mendonca D."/>
            <person name="Nobrega F."/>
            <person name="Rodrigues L."/>
            <person name="Saibo N.J.M."/>
            <person name="Varela M.C."/>
            <person name="Egas C."/>
            <person name="Matos J."/>
            <person name="Miguel C.M."/>
            <person name="Oliveira M.M."/>
            <person name="Ricardo C.P."/>
            <person name="Goncalves S."/>
        </authorList>
    </citation>
    <scope>NUCLEOTIDE SEQUENCE [LARGE SCALE GENOMIC DNA]</scope>
    <source>
        <strain evidence="4">cv. HL8</strain>
    </source>
</reference>
<evidence type="ECO:0000313" key="4">
    <source>
        <dbReference type="Proteomes" id="UP000237347"/>
    </source>
</evidence>
<evidence type="ECO:0000313" key="3">
    <source>
        <dbReference type="EMBL" id="KAK7852074.1"/>
    </source>
</evidence>
<keyword evidence="1" id="KW-0472">Membrane</keyword>
<accession>A0AAW0LMD0</accession>
<gene>
    <name evidence="3" type="ORF">CFP56_040346</name>
</gene>
<keyword evidence="1" id="KW-1133">Transmembrane helix</keyword>
<dbReference type="Proteomes" id="UP000237347">
    <property type="component" value="Unassembled WGS sequence"/>
</dbReference>
<dbReference type="InterPro" id="IPR026961">
    <property type="entry name" value="PGG_dom"/>
</dbReference>
<name>A0AAW0LMD0_QUESU</name>
<dbReference type="Pfam" id="PF13962">
    <property type="entry name" value="PGG"/>
    <property type="match status" value="1"/>
</dbReference>
<comment type="caution">
    <text evidence="3">The sequence shown here is derived from an EMBL/GenBank/DDBJ whole genome shotgun (WGS) entry which is preliminary data.</text>
</comment>
<organism evidence="3 4">
    <name type="scientific">Quercus suber</name>
    <name type="common">Cork oak</name>
    <dbReference type="NCBI Taxonomy" id="58331"/>
    <lineage>
        <taxon>Eukaryota</taxon>
        <taxon>Viridiplantae</taxon>
        <taxon>Streptophyta</taxon>
        <taxon>Embryophyta</taxon>
        <taxon>Tracheophyta</taxon>
        <taxon>Spermatophyta</taxon>
        <taxon>Magnoliopsida</taxon>
        <taxon>eudicotyledons</taxon>
        <taxon>Gunneridae</taxon>
        <taxon>Pentapetalae</taxon>
        <taxon>rosids</taxon>
        <taxon>fabids</taxon>
        <taxon>Fagales</taxon>
        <taxon>Fagaceae</taxon>
        <taxon>Quercus</taxon>
    </lineage>
</organism>
<evidence type="ECO:0000256" key="1">
    <source>
        <dbReference type="SAM" id="Phobius"/>
    </source>
</evidence>